<reference evidence="1 2" key="1">
    <citation type="journal article" date="2019" name="Emerg. Microbes Infect.">
        <title>Comprehensive subspecies identification of 175 nontuberculous mycobacteria species based on 7547 genomic profiles.</title>
        <authorList>
            <person name="Matsumoto Y."/>
            <person name="Kinjo T."/>
            <person name="Motooka D."/>
            <person name="Nabeya D."/>
            <person name="Jung N."/>
            <person name="Uechi K."/>
            <person name="Horii T."/>
            <person name="Iida T."/>
            <person name="Fujita J."/>
            <person name="Nakamura S."/>
        </authorList>
    </citation>
    <scope>NUCLEOTIDE SEQUENCE [LARGE SCALE GENOMIC DNA]</scope>
    <source>
        <strain evidence="1 2">JCM 14738</strain>
    </source>
</reference>
<keyword evidence="2" id="KW-1185">Reference proteome</keyword>
<dbReference type="EMBL" id="AP022613">
    <property type="protein sequence ID" value="BBZ40053.1"/>
    <property type="molecule type" value="Genomic_DNA"/>
</dbReference>
<proteinExistence type="predicted"/>
<sequence length="64" mass="6632">MIQVVDVALQRTIDGASQVGGPAADRDAIDDISYTQSGVWAGCVFSGKEAGQRDFAGGIADFVQ</sequence>
<gene>
    <name evidence="1" type="ORF">MCNS_31160</name>
</gene>
<name>A0A7I7YGD3_9MYCO</name>
<evidence type="ECO:0000313" key="2">
    <source>
        <dbReference type="Proteomes" id="UP000467385"/>
    </source>
</evidence>
<protein>
    <submittedName>
        <fullName evidence="1">Uncharacterized protein</fullName>
    </submittedName>
</protein>
<accession>A0A7I7YGD3</accession>
<organism evidence="1 2">
    <name type="scientific">Mycobacterium conspicuum</name>
    <dbReference type="NCBI Taxonomy" id="44010"/>
    <lineage>
        <taxon>Bacteria</taxon>
        <taxon>Bacillati</taxon>
        <taxon>Actinomycetota</taxon>
        <taxon>Actinomycetes</taxon>
        <taxon>Mycobacteriales</taxon>
        <taxon>Mycobacteriaceae</taxon>
        <taxon>Mycobacterium</taxon>
    </lineage>
</organism>
<evidence type="ECO:0000313" key="1">
    <source>
        <dbReference type="EMBL" id="BBZ40053.1"/>
    </source>
</evidence>
<dbReference type="Proteomes" id="UP000467385">
    <property type="component" value="Chromosome"/>
</dbReference>
<dbReference type="AlphaFoldDB" id="A0A7I7YGD3"/>